<dbReference type="GO" id="GO:0071555">
    <property type="term" value="P:cell wall organization"/>
    <property type="evidence" value="ECO:0007669"/>
    <property type="project" value="UniProtKB-KW"/>
</dbReference>
<feature type="domain" description="Cell envelope-related transcriptional attenuator" evidence="5">
    <location>
        <begin position="84"/>
        <end position="232"/>
    </location>
</feature>
<dbReference type="PANTHER" id="PTHR33392:SF3">
    <property type="entry name" value="POLYISOPRENYL-TEICHOIC ACID--PEPTIDOGLYCAN TEICHOIC ACID TRANSFERASE TAGT"/>
    <property type="match status" value="1"/>
</dbReference>
<dbReference type="Pfam" id="PF03816">
    <property type="entry name" value="LytR_cpsA_psr"/>
    <property type="match status" value="1"/>
</dbReference>
<protein>
    <submittedName>
        <fullName evidence="6">LytR family transcriptional regulator</fullName>
    </submittedName>
</protein>
<dbReference type="EMBL" id="VCIA01000001">
    <property type="protein sequence ID" value="TMN21766.1"/>
    <property type="molecule type" value="Genomic_DNA"/>
</dbReference>
<dbReference type="RefSeq" id="WP_138602497.1">
    <property type="nucleotide sequence ID" value="NZ_VCIA01000001.1"/>
</dbReference>
<evidence type="ECO:0000313" key="6">
    <source>
        <dbReference type="EMBL" id="TMN21766.1"/>
    </source>
</evidence>
<keyword evidence="4" id="KW-1133">Transmembrane helix</keyword>
<proteinExistence type="inferred from homology"/>
<evidence type="ECO:0000259" key="5">
    <source>
        <dbReference type="Pfam" id="PF03816"/>
    </source>
</evidence>
<evidence type="ECO:0000256" key="3">
    <source>
        <dbReference type="ARBA" id="ARBA00022968"/>
    </source>
</evidence>
<accession>A0A5S3QMR4</accession>
<dbReference type="Proteomes" id="UP000306980">
    <property type="component" value="Unassembled WGS sequence"/>
</dbReference>
<reference evidence="6 7" key="1">
    <citation type="submission" date="2019-05" db="EMBL/GenBank/DDBJ databases">
        <title>Genomic analysis of Lentibacillus sp. NKC220-2.</title>
        <authorList>
            <person name="Oh Y.J."/>
        </authorList>
    </citation>
    <scope>NUCLEOTIDE SEQUENCE [LARGE SCALE GENOMIC DNA]</scope>
    <source>
        <strain evidence="6 7">NKC220-2</strain>
    </source>
</reference>
<name>A0A5S3QMR4_9BACI</name>
<dbReference type="AlphaFoldDB" id="A0A5S3QMR4"/>
<organism evidence="6 7">
    <name type="scientific">Lentibacillus cibarius</name>
    <dbReference type="NCBI Taxonomy" id="2583219"/>
    <lineage>
        <taxon>Bacteria</taxon>
        <taxon>Bacillati</taxon>
        <taxon>Bacillota</taxon>
        <taxon>Bacilli</taxon>
        <taxon>Bacillales</taxon>
        <taxon>Bacillaceae</taxon>
        <taxon>Lentibacillus</taxon>
    </lineage>
</organism>
<dbReference type="NCBIfam" id="TIGR00350">
    <property type="entry name" value="lytR_cpsA_psr"/>
    <property type="match status" value="1"/>
</dbReference>
<sequence length="330" mass="37282">MSKRKKWLIVFGVCMLLVVAGGVGYAMHLYDKTEETVTESQKKISRDHDTSELRVEEVDPVEDNVSVLFIGVDNSEIRNEQTSRSDALILATFNKESSSVKLLSIPRDSYVYVPEVDRYTKITHAHAYGGAEATIETVENFLDVPVDYYAEMNFNGFVDVVDALGGIKYDVPYEFSEFDSNDERNGVHLNAGYQTLNGEEALALARTRKYDNDIERGKRQQAILKTIFDKATSTASVFKLGEVIDAIGSNMTTNMTFTDMKNFLSYGLDENVAIDKMILDGSGGYMDDGLWYFQVSEDSKRNTRAELRNHLDMREYADSNDHHEKAKNDI</sequence>
<evidence type="ECO:0000256" key="2">
    <source>
        <dbReference type="ARBA" id="ARBA00022692"/>
    </source>
</evidence>
<dbReference type="InterPro" id="IPR050922">
    <property type="entry name" value="LytR/CpsA/Psr_CW_biosynth"/>
</dbReference>
<evidence type="ECO:0000313" key="7">
    <source>
        <dbReference type="Proteomes" id="UP000306980"/>
    </source>
</evidence>
<comment type="caution">
    <text evidence="6">The sequence shown here is derived from an EMBL/GenBank/DDBJ whole genome shotgun (WGS) entry which is preliminary data.</text>
</comment>
<keyword evidence="2" id="KW-0812">Transmembrane</keyword>
<comment type="similarity">
    <text evidence="1">Belongs to the LytR/CpsA/Psr (LCP) family.</text>
</comment>
<evidence type="ECO:0000256" key="1">
    <source>
        <dbReference type="ARBA" id="ARBA00006068"/>
    </source>
</evidence>
<keyword evidence="3" id="KW-0735">Signal-anchor</keyword>
<evidence type="ECO:0000256" key="4">
    <source>
        <dbReference type="ARBA" id="ARBA00022989"/>
    </source>
</evidence>
<dbReference type="Gene3D" id="3.40.630.190">
    <property type="entry name" value="LCP protein"/>
    <property type="match status" value="1"/>
</dbReference>
<dbReference type="PANTHER" id="PTHR33392">
    <property type="entry name" value="POLYISOPRENYL-TEICHOIC ACID--PEPTIDOGLYCAN TEICHOIC ACID TRANSFERASE TAGU"/>
    <property type="match status" value="1"/>
</dbReference>
<dbReference type="InterPro" id="IPR004474">
    <property type="entry name" value="LytR_CpsA_psr"/>
</dbReference>
<dbReference type="OrthoDB" id="27330at2"/>
<keyword evidence="4" id="KW-0472">Membrane</keyword>
<gene>
    <name evidence="6" type="ORF">FFL34_06320</name>
</gene>